<dbReference type="RefSeq" id="WP_172356955.1">
    <property type="nucleotide sequence ID" value="NZ_BLLH01000007.1"/>
</dbReference>
<protein>
    <submittedName>
        <fullName evidence="1">Glycosyltransferase stabilizing protein Gtf2</fullName>
    </submittedName>
</protein>
<sequence>MKLVLTDFNRENTQRFKASLTQASVDFVHVNIQYDGFLDPDILNPFSYFMGYYQMPEKHRYFNQIPLPPFYEARNADGAKSEILQGDNIVGYIFYHPNTNRLVKEVVWLSRLGKKVTAERYNIQGQKYADVIFDQDEKESKIVYFADDKPVIDYDLATKHISLKDGGLTHSFNNLTDFVFYFIETIVKEKYGYQFDEVIYNNLATPLFVSNRLPQRATLYFQEFIKDAIPGNMIGILAGRTPTKRILFENIKQLKKVQDLATDIKIPLDYLGAIEAFRRENDYSQGALSITFSDQVLNADAIAETLAKRGKSWTIAAPTEVSDKLRNFANDHDNVNLIERISGDQIDQLLATHDFYLDVNRGAQMLNNIYRAYHEGLLVIADQKTAKNGGYEVILAELPDILGAIDRDNYDSLMKLLRNKKGKPATVAAYQTQFGG</sequence>
<reference evidence="1 2" key="1">
    <citation type="submission" date="2020-02" db="EMBL/GenBank/DDBJ databases">
        <title>Draft genome sequence of Lactococcus sp. Hs20B0-1.</title>
        <authorList>
            <person name="Noda S."/>
            <person name="Yuki M."/>
            <person name="Ohkuma M."/>
        </authorList>
    </citation>
    <scope>NUCLEOTIDE SEQUENCE [LARGE SCALE GENOMIC DNA]</scope>
    <source>
        <strain evidence="1 2">Hs20B0-1</strain>
    </source>
</reference>
<keyword evidence="1" id="KW-0808">Transferase</keyword>
<dbReference type="EMBL" id="BLLH01000007">
    <property type="protein sequence ID" value="GFH40946.1"/>
    <property type="molecule type" value="Genomic_DNA"/>
</dbReference>
<proteinExistence type="predicted"/>
<accession>A0A6A0B7Q8</accession>
<organism evidence="1 2">
    <name type="scientific">Pseudolactococcus insecticola</name>
    <dbReference type="NCBI Taxonomy" id="2709158"/>
    <lineage>
        <taxon>Bacteria</taxon>
        <taxon>Bacillati</taxon>
        <taxon>Bacillota</taxon>
        <taxon>Bacilli</taxon>
        <taxon>Lactobacillales</taxon>
        <taxon>Streptococcaceae</taxon>
        <taxon>Pseudolactococcus</taxon>
    </lineage>
</organism>
<keyword evidence="2" id="KW-1185">Reference proteome</keyword>
<dbReference type="AlphaFoldDB" id="A0A6A0B7Q8"/>
<gene>
    <name evidence="1" type="primary">gtf2</name>
    <name evidence="1" type="ORF">Hs20B_13440</name>
</gene>
<dbReference type="Proteomes" id="UP000475928">
    <property type="component" value="Unassembled WGS sequence"/>
</dbReference>
<evidence type="ECO:0000313" key="1">
    <source>
        <dbReference type="EMBL" id="GFH40946.1"/>
    </source>
</evidence>
<comment type="caution">
    <text evidence="1">The sequence shown here is derived from an EMBL/GenBank/DDBJ whole genome shotgun (WGS) entry which is preliminary data.</text>
</comment>
<name>A0A6A0B7Q8_9LACT</name>
<evidence type="ECO:0000313" key="2">
    <source>
        <dbReference type="Proteomes" id="UP000475928"/>
    </source>
</evidence>
<dbReference type="GO" id="GO:0016740">
    <property type="term" value="F:transferase activity"/>
    <property type="evidence" value="ECO:0007669"/>
    <property type="project" value="UniProtKB-KW"/>
</dbReference>